<evidence type="ECO:0000313" key="2">
    <source>
        <dbReference type="Proteomes" id="UP000680067"/>
    </source>
</evidence>
<gene>
    <name evidence="1" type="ORF">KDM89_12550</name>
</gene>
<dbReference type="EMBL" id="JAGSPN010000009">
    <property type="protein sequence ID" value="MBR7782977.1"/>
    <property type="molecule type" value="Genomic_DNA"/>
</dbReference>
<dbReference type="SUPFAM" id="SSF53067">
    <property type="entry name" value="Actin-like ATPase domain"/>
    <property type="match status" value="1"/>
</dbReference>
<dbReference type="Proteomes" id="UP000680067">
    <property type="component" value="Unassembled WGS sequence"/>
</dbReference>
<protein>
    <recommendedName>
        <fullName evidence="3">General secretion pathway protein GspL</fullName>
    </recommendedName>
</protein>
<proteinExistence type="predicted"/>
<sequence length="393" mass="42979">MGFALMSGNGQLMQQGHQTLEQIRLLAHGANEIRVLFAASDISVFEIAVPPMNAVRFKAALPNLMEEYLSQDPAELVLAAGPVKDGKAVVSVADRNWVQQVVSLLRAWGVHKLSAYASHLASRSESDAAIVWVEQGQDVTELAINGGPGRISANLLDHADTSVVLQLAQIMLPPDSSLPVKLFVPGNELERWKEIAAVSPELSAWEVQACSWSQRVAGIHTSVPDLFRDIDFAAQPAFDWKRWKWPLILGGAALVVNVFALNLEWLSLKREEKALKTAIVETFRSSFPNEPVQFPLEQMQRKLSAAQQQAGQFSGSDFASVAFRFAQSWDKVMAGQTMAIETMEYKEHALIIKVKSGVTVPVDALATALAEQSLTVEKKSEGVWQVSAGGKKK</sequence>
<dbReference type="GO" id="GO:0009276">
    <property type="term" value="C:Gram-negative-bacterium-type cell wall"/>
    <property type="evidence" value="ECO:0007669"/>
    <property type="project" value="InterPro"/>
</dbReference>
<dbReference type="GO" id="GO:0015628">
    <property type="term" value="P:protein secretion by the type II secretion system"/>
    <property type="evidence" value="ECO:0007669"/>
    <property type="project" value="InterPro"/>
</dbReference>
<reference evidence="1" key="1">
    <citation type="submission" date="2021-04" db="EMBL/GenBank/DDBJ databases">
        <title>novel species isolated from subtropical streams in China.</title>
        <authorList>
            <person name="Lu H."/>
        </authorList>
    </citation>
    <scope>NUCLEOTIDE SEQUENCE</scope>
    <source>
        <strain evidence="1">LFS511W</strain>
    </source>
</reference>
<dbReference type="AlphaFoldDB" id="A0A941DNW0"/>
<evidence type="ECO:0008006" key="3">
    <source>
        <dbReference type="Google" id="ProtNLM"/>
    </source>
</evidence>
<dbReference type="NCBIfam" id="TIGR01709">
    <property type="entry name" value="typeII_sec_gspL"/>
    <property type="match status" value="1"/>
</dbReference>
<dbReference type="InterPro" id="IPR043129">
    <property type="entry name" value="ATPase_NBD"/>
</dbReference>
<evidence type="ECO:0000313" key="1">
    <source>
        <dbReference type="EMBL" id="MBR7782977.1"/>
    </source>
</evidence>
<organism evidence="1 2">
    <name type="scientific">Undibacterium luofuense</name>
    <dbReference type="NCBI Taxonomy" id="2828733"/>
    <lineage>
        <taxon>Bacteria</taxon>
        <taxon>Pseudomonadati</taxon>
        <taxon>Pseudomonadota</taxon>
        <taxon>Betaproteobacteria</taxon>
        <taxon>Burkholderiales</taxon>
        <taxon>Oxalobacteraceae</taxon>
        <taxon>Undibacterium</taxon>
    </lineage>
</organism>
<dbReference type="Gene3D" id="3.30.420.380">
    <property type="match status" value="1"/>
</dbReference>
<dbReference type="InterPro" id="IPR007812">
    <property type="entry name" value="T2SS_protein-GspL"/>
</dbReference>
<dbReference type="GO" id="GO:0005886">
    <property type="term" value="C:plasma membrane"/>
    <property type="evidence" value="ECO:0007669"/>
    <property type="project" value="UniProtKB-SubCell"/>
</dbReference>
<keyword evidence="2" id="KW-1185">Reference proteome</keyword>
<comment type="caution">
    <text evidence="1">The sequence shown here is derived from an EMBL/GenBank/DDBJ whole genome shotgun (WGS) entry which is preliminary data.</text>
</comment>
<accession>A0A941DNW0</accession>
<dbReference type="GO" id="GO:0015627">
    <property type="term" value="C:type II protein secretion system complex"/>
    <property type="evidence" value="ECO:0007669"/>
    <property type="project" value="InterPro"/>
</dbReference>
<dbReference type="PIRSF" id="PIRSF015761">
    <property type="entry name" value="Protein_L"/>
    <property type="match status" value="1"/>
</dbReference>
<name>A0A941DNW0_9BURK</name>